<reference evidence="3 4" key="1">
    <citation type="submission" date="2015-11" db="EMBL/GenBank/DDBJ databases">
        <title>The genome of Candidatus Endoriftia persephone in Ridgeia piscesae and population structure of the North Eastern Pacific vestimentiferan symbionts.</title>
        <authorList>
            <person name="Perez M."/>
            <person name="Juniper K.S."/>
        </authorList>
    </citation>
    <scope>NUCLEOTIDE SEQUENCE [LARGE SCALE GENOMIC DNA]</scope>
    <source>
        <strain evidence="2">Ind10</strain>
        <strain evidence="1">Ind11</strain>
    </source>
</reference>
<evidence type="ECO:0000313" key="3">
    <source>
        <dbReference type="Proteomes" id="UP000051276"/>
    </source>
</evidence>
<dbReference type="Proteomes" id="UP000051276">
    <property type="component" value="Unassembled WGS sequence"/>
</dbReference>
<evidence type="ECO:0000313" key="4">
    <source>
        <dbReference type="Proteomes" id="UP000051634"/>
    </source>
</evidence>
<keyword evidence="4" id="KW-1185">Reference proteome</keyword>
<protein>
    <recommendedName>
        <fullName evidence="5">ATP-binding protein</fullName>
    </recommendedName>
</protein>
<comment type="caution">
    <text evidence="1">The sequence shown here is derived from an EMBL/GenBank/DDBJ whole genome shotgun (WGS) entry which is preliminary data.</text>
</comment>
<sequence>MDINLADITIHVDETLDENGQKQLESAFREREGVVSVHHENNRPHLFILEYNPEKVSGRDLLSITHFQGLHGELVGL</sequence>
<evidence type="ECO:0000313" key="2">
    <source>
        <dbReference type="EMBL" id="KRT57511.1"/>
    </source>
</evidence>
<organism evidence="1 4">
    <name type="scientific">endosymbiont of Ridgeia piscesae</name>
    <dbReference type="NCBI Taxonomy" id="54398"/>
    <lineage>
        <taxon>Bacteria</taxon>
        <taxon>Pseudomonadati</taxon>
        <taxon>Pseudomonadota</taxon>
        <taxon>Gammaproteobacteria</taxon>
        <taxon>sulfur-oxidizing symbionts</taxon>
    </lineage>
</organism>
<dbReference type="Proteomes" id="UP000051634">
    <property type="component" value="Unassembled WGS sequence"/>
</dbReference>
<proteinExistence type="predicted"/>
<gene>
    <name evidence="1" type="ORF">Ga0074115_10674</name>
    <name evidence="2" type="ORF">Ga0076813_11673</name>
</gene>
<accession>A0A0T5YSV8</accession>
<dbReference type="RefSeq" id="WP_057955973.1">
    <property type="nucleotide sequence ID" value="NZ_KQ556901.1"/>
</dbReference>
<dbReference type="EMBL" id="LMXI01000527">
    <property type="protein sequence ID" value="KRT57511.1"/>
    <property type="molecule type" value="Genomic_DNA"/>
</dbReference>
<dbReference type="STRING" id="54398.Ga0074115_10674"/>
<evidence type="ECO:0000313" key="1">
    <source>
        <dbReference type="EMBL" id="KRT53639.1"/>
    </source>
</evidence>
<dbReference type="EMBL" id="LDXT01000096">
    <property type="protein sequence ID" value="KRT53639.1"/>
    <property type="molecule type" value="Genomic_DNA"/>
</dbReference>
<evidence type="ECO:0008006" key="5">
    <source>
        <dbReference type="Google" id="ProtNLM"/>
    </source>
</evidence>
<dbReference type="OrthoDB" id="5771502at2"/>
<name>A0A0T5YSV8_9GAMM</name>
<dbReference type="AlphaFoldDB" id="A0A0T5YSV8"/>